<keyword evidence="5" id="KW-1185">Reference proteome</keyword>
<dbReference type="InterPro" id="IPR003735">
    <property type="entry name" value="Metal_Tscrpt_repr"/>
</dbReference>
<organism evidence="4 5">
    <name type="scientific">Pontimonas salivibrio</name>
    <dbReference type="NCBI Taxonomy" id="1159327"/>
    <lineage>
        <taxon>Bacteria</taxon>
        <taxon>Bacillati</taxon>
        <taxon>Actinomycetota</taxon>
        <taxon>Actinomycetes</taxon>
        <taxon>Micrococcales</taxon>
        <taxon>Microbacteriaceae</taxon>
        <taxon>Pontimonas</taxon>
    </lineage>
</organism>
<dbReference type="Gene3D" id="1.20.58.1000">
    <property type="entry name" value="Metal-sensitive repressor, helix protomer"/>
    <property type="match status" value="1"/>
</dbReference>
<sequence>MTAKKVATTKKTGSTSAISSSAISTAGIAPEAKLPVAEDKKIVNRLRRAQGQLGAVIAMVESGRDCRDVVTQLSAVSSALDKAGFAIIATAMRECVAEENLDDEGKPTVEDLEKLFLSLS</sequence>
<dbReference type="Proteomes" id="UP000243077">
    <property type="component" value="Chromosome"/>
</dbReference>
<dbReference type="EMBL" id="CP026923">
    <property type="protein sequence ID" value="AVG24352.1"/>
    <property type="molecule type" value="Genomic_DNA"/>
</dbReference>
<accession>A0A2L2BRW4</accession>
<dbReference type="OrthoDB" id="9809524at2"/>
<feature type="region of interest" description="Disordered" evidence="3">
    <location>
        <begin position="1"/>
        <end position="21"/>
    </location>
</feature>
<dbReference type="KEGG" id="psai:C3B54_111409"/>
<evidence type="ECO:0000256" key="3">
    <source>
        <dbReference type="SAM" id="MobiDB-lite"/>
    </source>
</evidence>
<protein>
    <submittedName>
        <fullName evidence="4">FrmR-like transcription factor</fullName>
    </submittedName>
</protein>
<gene>
    <name evidence="4" type="ORF">C3B54_111409</name>
</gene>
<comment type="similarity">
    <text evidence="1">Belongs to the CsoR family.</text>
</comment>
<dbReference type="CDD" id="cd10148">
    <property type="entry name" value="CsoR-like_DUF156"/>
    <property type="match status" value="1"/>
</dbReference>
<keyword evidence="2" id="KW-0186">Copper</keyword>
<dbReference type="PANTHER" id="PTHR33677">
    <property type="entry name" value="TRANSCRIPTIONAL REPRESSOR FRMR-RELATED"/>
    <property type="match status" value="1"/>
</dbReference>
<dbReference type="GO" id="GO:0003677">
    <property type="term" value="F:DNA binding"/>
    <property type="evidence" value="ECO:0007669"/>
    <property type="project" value="InterPro"/>
</dbReference>
<proteinExistence type="inferred from homology"/>
<evidence type="ECO:0000313" key="5">
    <source>
        <dbReference type="Proteomes" id="UP000243077"/>
    </source>
</evidence>
<evidence type="ECO:0000313" key="4">
    <source>
        <dbReference type="EMBL" id="AVG24352.1"/>
    </source>
</evidence>
<dbReference type="AlphaFoldDB" id="A0A2L2BRW4"/>
<dbReference type="GO" id="GO:0045892">
    <property type="term" value="P:negative regulation of DNA-templated transcription"/>
    <property type="evidence" value="ECO:0007669"/>
    <property type="project" value="UniProtKB-ARBA"/>
</dbReference>
<evidence type="ECO:0000256" key="2">
    <source>
        <dbReference type="ARBA" id="ARBA00023008"/>
    </source>
</evidence>
<reference evidence="4 5" key="1">
    <citation type="submission" date="2018-02" db="EMBL/GenBank/DDBJ databases">
        <title>Complete genome of the streamlined marine actinobacterium Pontimonas salivibrio CL-TW6 adapted to coastal planktonic lifestype.</title>
        <authorList>
            <person name="Cho B.C."/>
            <person name="Hardies S.C."/>
            <person name="Jang G.I."/>
            <person name="Hwang C.Y."/>
        </authorList>
    </citation>
    <scope>NUCLEOTIDE SEQUENCE [LARGE SCALE GENOMIC DNA]</scope>
    <source>
        <strain evidence="4 5">CL-TW6</strain>
    </source>
</reference>
<dbReference type="RefSeq" id="WP_104913839.1">
    <property type="nucleotide sequence ID" value="NZ_CP026923.1"/>
</dbReference>
<dbReference type="InterPro" id="IPR038390">
    <property type="entry name" value="Metal_Tscrpt_repr_sf"/>
</dbReference>
<name>A0A2L2BRW4_9MICO</name>
<dbReference type="Pfam" id="PF02583">
    <property type="entry name" value="Trns_repr_metal"/>
    <property type="match status" value="1"/>
</dbReference>
<dbReference type="PANTHER" id="PTHR33677:SF5">
    <property type="entry name" value="TRANSCRIPTIONAL REPRESSOR FRMR"/>
    <property type="match status" value="1"/>
</dbReference>
<dbReference type="GO" id="GO:0046872">
    <property type="term" value="F:metal ion binding"/>
    <property type="evidence" value="ECO:0007669"/>
    <property type="project" value="InterPro"/>
</dbReference>
<evidence type="ECO:0000256" key="1">
    <source>
        <dbReference type="ARBA" id="ARBA00005428"/>
    </source>
</evidence>